<dbReference type="Gene3D" id="3.40.462.20">
    <property type="match status" value="1"/>
</dbReference>
<evidence type="ECO:0000256" key="3">
    <source>
        <dbReference type="ARBA" id="ARBA00022827"/>
    </source>
</evidence>
<dbReference type="Gene3D" id="1.25.40.20">
    <property type="entry name" value="Ankyrin repeat-containing domain"/>
    <property type="match status" value="1"/>
</dbReference>
<dbReference type="InterPro" id="IPR036318">
    <property type="entry name" value="FAD-bd_PCMH-like_sf"/>
</dbReference>
<dbReference type="InterPro" id="IPR050416">
    <property type="entry name" value="FAD-linked_Oxidoreductase"/>
</dbReference>
<evidence type="ECO:0000256" key="4">
    <source>
        <dbReference type="ARBA" id="ARBA00023002"/>
    </source>
</evidence>
<dbReference type="InterPro" id="IPR002110">
    <property type="entry name" value="Ankyrin_rpt"/>
</dbReference>
<comment type="caution">
    <text evidence="5">The sequence shown here is derived from an EMBL/GenBank/DDBJ whole genome shotgun (WGS) entry which is preliminary data.</text>
</comment>
<name>A0ABR1SF65_9PEZI</name>
<evidence type="ECO:0000313" key="5">
    <source>
        <dbReference type="EMBL" id="KAK8029864.1"/>
    </source>
</evidence>
<proteinExistence type="inferred from homology"/>
<evidence type="ECO:0000256" key="1">
    <source>
        <dbReference type="ARBA" id="ARBA00005466"/>
    </source>
</evidence>
<dbReference type="Gene3D" id="3.30.465.10">
    <property type="match status" value="1"/>
</dbReference>
<keyword evidence="3" id="KW-0274">FAD</keyword>
<dbReference type="EMBL" id="JAQQWK010000010">
    <property type="protein sequence ID" value="KAK8029864.1"/>
    <property type="molecule type" value="Genomic_DNA"/>
</dbReference>
<dbReference type="SUPFAM" id="SSF56176">
    <property type="entry name" value="FAD-binding/transporter-associated domain-like"/>
    <property type="match status" value="1"/>
</dbReference>
<keyword evidence="4" id="KW-0560">Oxidoreductase</keyword>
<reference evidence="5 6" key="1">
    <citation type="submission" date="2023-01" db="EMBL/GenBank/DDBJ databases">
        <title>Analysis of 21 Apiospora genomes using comparative genomics revels a genus with tremendous synthesis potential of carbohydrate active enzymes and secondary metabolites.</title>
        <authorList>
            <person name="Sorensen T."/>
        </authorList>
    </citation>
    <scope>NUCLEOTIDE SEQUENCE [LARGE SCALE GENOMIC DNA]</scope>
    <source>
        <strain evidence="5 6">CBS 33761</strain>
    </source>
</reference>
<dbReference type="PANTHER" id="PTHR42973:SF7">
    <property type="entry name" value="FAD-BINDING PCMH-TYPE DOMAIN-CONTAINING PROTEIN"/>
    <property type="match status" value="1"/>
</dbReference>
<dbReference type="SMART" id="SM00248">
    <property type="entry name" value="ANK"/>
    <property type="match status" value="2"/>
</dbReference>
<dbReference type="Proteomes" id="UP001444661">
    <property type="component" value="Unassembled WGS sequence"/>
</dbReference>
<evidence type="ECO:0000313" key="6">
    <source>
        <dbReference type="Proteomes" id="UP001444661"/>
    </source>
</evidence>
<dbReference type="PANTHER" id="PTHR42973">
    <property type="entry name" value="BINDING OXIDOREDUCTASE, PUTATIVE (AFU_ORTHOLOGUE AFUA_1G17690)-RELATED"/>
    <property type="match status" value="1"/>
</dbReference>
<keyword evidence="6" id="KW-1185">Reference proteome</keyword>
<dbReference type="InterPro" id="IPR016169">
    <property type="entry name" value="FAD-bd_PCMH_sub2"/>
</dbReference>
<organism evidence="5 6">
    <name type="scientific">Apiospora rasikravindrae</name>
    <dbReference type="NCBI Taxonomy" id="990691"/>
    <lineage>
        <taxon>Eukaryota</taxon>
        <taxon>Fungi</taxon>
        <taxon>Dikarya</taxon>
        <taxon>Ascomycota</taxon>
        <taxon>Pezizomycotina</taxon>
        <taxon>Sordariomycetes</taxon>
        <taxon>Xylariomycetidae</taxon>
        <taxon>Amphisphaeriales</taxon>
        <taxon>Apiosporaceae</taxon>
        <taxon>Apiospora</taxon>
    </lineage>
</organism>
<sequence>MTQHVSQSLAALQEHAGPELEILTQNDGSHLQEFARRWTDIGRETPAAIVLPETKGKIEKTATATNPQLALSSKLYLRSLRKRQYRGRHPYFLGGGASVTTSITGFGSDQILSARMVDAMGSSITEVTGEKQSDLLWAIRGAGQFFGLVTELTIKICPLSDLAATIKALYGWEGRPRAIQNTIDGREAMAAKGDFNCFGVVGLRRFDVGRFLQTVDIWKRPMEECPDAINTAFNFQWDSKPPRLPDFDSAIQIRPDIFPQRSISMTGFGKPDSVDRLLLKGYTKRMRTRWCDTSLHQAVRAVSPEVVRDLADADTDVDAQNKYRASPICYTTAPAGDPAYKAYARPLLEVGTDTEIPDYHGRMILIWAAIHDRTALTRCLLGHGARLSAEDI</sequence>
<evidence type="ECO:0000256" key="2">
    <source>
        <dbReference type="ARBA" id="ARBA00022630"/>
    </source>
</evidence>
<dbReference type="SUPFAM" id="SSF48403">
    <property type="entry name" value="Ankyrin repeat"/>
    <property type="match status" value="1"/>
</dbReference>
<protein>
    <submittedName>
        <fullName evidence="5">FAD binding domain-containing protein</fullName>
    </submittedName>
</protein>
<keyword evidence="2" id="KW-0285">Flavoprotein</keyword>
<accession>A0ABR1SF65</accession>
<gene>
    <name evidence="5" type="ORF">PG993_011155</name>
</gene>
<comment type="similarity">
    <text evidence="1">Belongs to the oxygen-dependent FAD-linked oxidoreductase family.</text>
</comment>
<dbReference type="InterPro" id="IPR036770">
    <property type="entry name" value="Ankyrin_rpt-contain_sf"/>
</dbReference>